<feature type="region of interest" description="Disordered" evidence="1">
    <location>
        <begin position="647"/>
        <end position="681"/>
    </location>
</feature>
<evidence type="ECO:0000313" key="3">
    <source>
        <dbReference type="Proteomes" id="UP000054270"/>
    </source>
</evidence>
<accession>A0A0D2KJU1</accession>
<feature type="compositionally biased region" description="Basic and acidic residues" evidence="1">
    <location>
        <begin position="897"/>
        <end position="906"/>
    </location>
</feature>
<dbReference type="AlphaFoldDB" id="A0A0D2KJU1"/>
<reference evidence="3" key="1">
    <citation type="submission" date="2014-04" db="EMBL/GenBank/DDBJ databases">
        <title>Evolutionary Origins and Diversification of the Mycorrhizal Mutualists.</title>
        <authorList>
            <consortium name="DOE Joint Genome Institute"/>
            <consortium name="Mycorrhizal Genomics Consortium"/>
            <person name="Kohler A."/>
            <person name="Kuo A."/>
            <person name="Nagy L.G."/>
            <person name="Floudas D."/>
            <person name="Copeland A."/>
            <person name="Barry K.W."/>
            <person name="Cichocki N."/>
            <person name="Veneault-Fourrey C."/>
            <person name="LaButti K."/>
            <person name="Lindquist E.A."/>
            <person name="Lipzen A."/>
            <person name="Lundell T."/>
            <person name="Morin E."/>
            <person name="Murat C."/>
            <person name="Riley R."/>
            <person name="Ohm R."/>
            <person name="Sun H."/>
            <person name="Tunlid A."/>
            <person name="Henrissat B."/>
            <person name="Grigoriev I.V."/>
            <person name="Hibbett D.S."/>
            <person name="Martin F."/>
        </authorList>
    </citation>
    <scope>NUCLEOTIDE SEQUENCE [LARGE SCALE GENOMIC DNA]</scope>
    <source>
        <strain evidence="3">FD-334 SS-4</strain>
    </source>
</reference>
<dbReference type="STRING" id="945553.A0A0D2KJU1"/>
<feature type="region of interest" description="Disordered" evidence="1">
    <location>
        <begin position="889"/>
        <end position="914"/>
    </location>
</feature>
<evidence type="ECO:0000256" key="1">
    <source>
        <dbReference type="SAM" id="MobiDB-lite"/>
    </source>
</evidence>
<proteinExistence type="predicted"/>
<evidence type="ECO:0000313" key="2">
    <source>
        <dbReference type="EMBL" id="KJA14917.1"/>
    </source>
</evidence>
<dbReference type="OMA" id="CMWGWDL"/>
<keyword evidence="3" id="KW-1185">Reference proteome</keyword>
<dbReference type="EMBL" id="KN817661">
    <property type="protein sequence ID" value="KJA14917.1"/>
    <property type="molecule type" value="Genomic_DNA"/>
</dbReference>
<name>A0A0D2KJU1_HYPSF</name>
<sequence>MSSKTKNSSKEWTTPEQRTFLYERFEEYLIIRNSLRPKYDAFWARLYKEWQQNYPELAIRYPDAESEDHLSPEDRVNLGQRITQRQEQLRTWFRWRAGQHGKLAAGSKTATTTVSEALTLKDTSRKPQFMEMYSKMHYGEKAQPRTQELIQSLRNKNKGKLPAGGSLACIKQALKEALENEPESTKDAVLEKIAEHTRLKEERKLAPEERTPESFLDEINKLPNFLIEFLNILADRTGWSLSVLVGGPHPQANGNISIASFHIGENRLGTKFGDILKFEEAVLPLFTAFVEDVYPQSVRALRAIGSSSDNPAEPIANARAESPGDVSANSSTDAPPETLTPQPTLATPPSSSANPAEPIANARDKSPGDVSANSSTDAPPETLTPQPTLATPPTSSSTTTLPAESSSASIQPLPPQPLSPQPLLSQPISEDQIDIDPTLQTTETTHSGSFGDLSIMNVNVGVGDGFSHLQGLGQAGHPLAPGFGYGATRFPFANMFGDDGLGAQRNDILSSIGGYMSSSESNVWRYNNANMPMNSSSYDPLDFFLDTHPSPNAATSGHDLYLPSSDQAKSRSDHFWREPPSYSLDMLPDTSSLGSTALLPSSNTPPNVLPSVLNALPPAATLRDVPPPATSSANVSLSPAIISSITSPPAPLRESEAGTGLSVQNDNIRRSSRAAVPSKRSEMLNQIGDSTPQLVTTLHPGKENIPPTSTGPPAWVLLAKGHLCTRDLGEDWKLCVDTWFTLEEKLGFGDVAGTKNALPAIAARPVEWSRWATKSKQGVRQYDAIPCISDSAELGIAVAKWWNNMQPAFRQGTGNIPKPIYDVDNGSIWDPLRKSGPNGLISLLTLLAWWGRAILDRSQYQDDSTAEWRRIVLDVKACMSSILATTDTTRNAKKRKGKDDDKEKTVKRLTKTGA</sequence>
<dbReference type="OrthoDB" id="2683861at2759"/>
<gene>
    <name evidence="2" type="ORF">HYPSUDRAFT_59119</name>
</gene>
<protein>
    <submittedName>
        <fullName evidence="2">Uncharacterized protein</fullName>
    </submittedName>
</protein>
<feature type="compositionally biased region" description="Low complexity" evidence="1">
    <location>
        <begin position="378"/>
        <end position="411"/>
    </location>
</feature>
<feature type="region of interest" description="Disordered" evidence="1">
    <location>
        <begin position="305"/>
        <end position="425"/>
    </location>
</feature>
<feature type="compositionally biased region" description="Low complexity" evidence="1">
    <location>
        <begin position="334"/>
        <end position="361"/>
    </location>
</feature>
<dbReference type="Proteomes" id="UP000054270">
    <property type="component" value="Unassembled WGS sequence"/>
</dbReference>
<organism evidence="2 3">
    <name type="scientific">Hypholoma sublateritium (strain FD-334 SS-4)</name>
    <dbReference type="NCBI Taxonomy" id="945553"/>
    <lineage>
        <taxon>Eukaryota</taxon>
        <taxon>Fungi</taxon>
        <taxon>Dikarya</taxon>
        <taxon>Basidiomycota</taxon>
        <taxon>Agaricomycotina</taxon>
        <taxon>Agaricomycetes</taxon>
        <taxon>Agaricomycetidae</taxon>
        <taxon>Agaricales</taxon>
        <taxon>Agaricineae</taxon>
        <taxon>Strophariaceae</taxon>
        <taxon>Hypholoma</taxon>
    </lineage>
</organism>